<comment type="caution">
    <text evidence="8">The sequence shown here is derived from an EMBL/GenBank/DDBJ whole genome shotgun (WGS) entry which is preliminary data.</text>
</comment>
<protein>
    <submittedName>
        <fullName evidence="8">Probable glycosyltransferase At5g25310</fullName>
    </submittedName>
</protein>
<evidence type="ECO:0000256" key="3">
    <source>
        <dbReference type="ARBA" id="ARBA00022676"/>
    </source>
</evidence>
<accession>A0A6L2J8T2</accession>
<dbReference type="GO" id="GO:0000139">
    <property type="term" value="C:Golgi membrane"/>
    <property type="evidence" value="ECO:0007669"/>
    <property type="project" value="UniProtKB-SubCell"/>
</dbReference>
<feature type="domain" description="Exostosin GT47" evidence="7">
    <location>
        <begin position="137"/>
        <end position="424"/>
    </location>
</feature>
<proteinExistence type="inferred from homology"/>
<keyword evidence="4" id="KW-0735">Signal-anchor</keyword>
<keyword evidence="5" id="KW-0333">Golgi apparatus</keyword>
<evidence type="ECO:0000256" key="4">
    <source>
        <dbReference type="ARBA" id="ARBA00022968"/>
    </source>
</evidence>
<feature type="transmembrane region" description="Helical" evidence="6">
    <location>
        <begin position="14"/>
        <end position="35"/>
    </location>
</feature>
<dbReference type="Pfam" id="PF03016">
    <property type="entry name" value="Exostosin_GT47"/>
    <property type="match status" value="1"/>
</dbReference>
<keyword evidence="6" id="KW-1133">Transmembrane helix</keyword>
<evidence type="ECO:0000256" key="1">
    <source>
        <dbReference type="ARBA" id="ARBA00004323"/>
    </source>
</evidence>
<evidence type="ECO:0000256" key="2">
    <source>
        <dbReference type="ARBA" id="ARBA00010271"/>
    </source>
</evidence>
<evidence type="ECO:0000313" key="8">
    <source>
        <dbReference type="EMBL" id="GEU32084.1"/>
    </source>
</evidence>
<evidence type="ECO:0000256" key="5">
    <source>
        <dbReference type="ARBA" id="ARBA00023034"/>
    </source>
</evidence>
<evidence type="ECO:0000256" key="6">
    <source>
        <dbReference type="SAM" id="Phobius"/>
    </source>
</evidence>
<keyword evidence="6" id="KW-0812">Transmembrane</keyword>
<organism evidence="8">
    <name type="scientific">Tanacetum cinerariifolium</name>
    <name type="common">Dalmatian daisy</name>
    <name type="synonym">Chrysanthemum cinerariifolium</name>
    <dbReference type="NCBI Taxonomy" id="118510"/>
    <lineage>
        <taxon>Eukaryota</taxon>
        <taxon>Viridiplantae</taxon>
        <taxon>Streptophyta</taxon>
        <taxon>Embryophyta</taxon>
        <taxon>Tracheophyta</taxon>
        <taxon>Spermatophyta</taxon>
        <taxon>Magnoliopsida</taxon>
        <taxon>eudicotyledons</taxon>
        <taxon>Gunneridae</taxon>
        <taxon>Pentapetalae</taxon>
        <taxon>asterids</taxon>
        <taxon>campanulids</taxon>
        <taxon>Asterales</taxon>
        <taxon>Asteraceae</taxon>
        <taxon>Asteroideae</taxon>
        <taxon>Anthemideae</taxon>
        <taxon>Anthemidinae</taxon>
        <taxon>Tanacetum</taxon>
    </lineage>
</organism>
<dbReference type="AlphaFoldDB" id="A0A6L2J8T2"/>
<dbReference type="InterPro" id="IPR040911">
    <property type="entry name" value="Exostosin_GT47"/>
</dbReference>
<sequence length="472" mass="54339">MKTTTTDHFTRRTIAYVSTATATIVVILLLTFSGLDFLNIINTNFKTTEFVIPIVQLQTNHKIQAVIASDRLHVTRNRTLTKRRRLGRAELELVRARAAIRIAASVGNISQLYQNGDVLSPDIFHNPAEFYQSYIEMEKRFKVYVYEEGELPIVHDGPCKDIYTTEGRFIQEMEHGKTGQNFRTKDVRQAHVYFMPFSVTWMVKYLYKPNTYDVTPLQHFVSDYVRAISTKHPFWNKTHAADHFMLSCHDWGPHASQGHPNLYNNSIRALCNANSSEGFKPQKDVSLPEINLRDGNIPVRLLSPPPPSSPRPHLAFFAGGVHGPIRPILLHHWKGQDPDLQVYEYLPKDLDYYSFMLTSKYCLCPSGYEVASPRIVESVYAECVPVIISEHYVLPFSDVLRWEAFSVHVKVSEVPQLKEILTSIPEENYLELKGNLRAARKHFVLNQPAESFDVFHMIMHSVWLRRLNLKLE</sequence>
<reference evidence="8" key="1">
    <citation type="journal article" date="2019" name="Sci. Rep.">
        <title>Draft genome of Tanacetum cinerariifolium, the natural source of mosquito coil.</title>
        <authorList>
            <person name="Yamashiro T."/>
            <person name="Shiraishi A."/>
            <person name="Satake H."/>
            <person name="Nakayama K."/>
        </authorList>
    </citation>
    <scope>NUCLEOTIDE SEQUENCE</scope>
</reference>
<keyword evidence="6" id="KW-0472">Membrane</keyword>
<dbReference type="PANTHER" id="PTHR11062:SF337">
    <property type="entry name" value="OS04G0109900 PROTEIN"/>
    <property type="match status" value="1"/>
</dbReference>
<dbReference type="PANTHER" id="PTHR11062">
    <property type="entry name" value="EXOSTOSIN HEPARAN SULFATE GLYCOSYLTRANSFERASE -RELATED"/>
    <property type="match status" value="1"/>
</dbReference>
<dbReference type="EMBL" id="BKCJ010000318">
    <property type="protein sequence ID" value="GEU32084.1"/>
    <property type="molecule type" value="Genomic_DNA"/>
</dbReference>
<dbReference type="InterPro" id="IPR004263">
    <property type="entry name" value="Exostosin"/>
</dbReference>
<comment type="similarity">
    <text evidence="2">Belongs to the glycosyltransferase 47 family.</text>
</comment>
<keyword evidence="8" id="KW-0808">Transferase</keyword>
<keyword evidence="3" id="KW-0328">Glycosyltransferase</keyword>
<dbReference type="GO" id="GO:0016757">
    <property type="term" value="F:glycosyltransferase activity"/>
    <property type="evidence" value="ECO:0007669"/>
    <property type="project" value="UniProtKB-KW"/>
</dbReference>
<evidence type="ECO:0000259" key="7">
    <source>
        <dbReference type="Pfam" id="PF03016"/>
    </source>
</evidence>
<comment type="subcellular location">
    <subcellularLocation>
        <location evidence="1">Golgi apparatus membrane</location>
        <topology evidence="1">Single-pass type II membrane protein</topology>
    </subcellularLocation>
</comment>
<name>A0A6L2J8T2_TANCI</name>
<gene>
    <name evidence="8" type="ORF">Tci_004062</name>
</gene>